<accession>A0A1Y0B4H7</accession>
<geneLocation type="mitochondrion" evidence="1"/>
<evidence type="ECO:0000313" key="1">
    <source>
        <dbReference type="EMBL" id="ART32287.1"/>
    </source>
</evidence>
<sequence>MIIRPRDLSTTSLLYTKFLQLLTRPQTKDLKNTPTHIFLVSWRYGDALCLSPVKYATQT</sequence>
<organism evidence="1">
    <name type="scientific">Utricularia reniformis</name>
    <dbReference type="NCBI Taxonomy" id="192314"/>
    <lineage>
        <taxon>Eukaryota</taxon>
        <taxon>Viridiplantae</taxon>
        <taxon>Streptophyta</taxon>
        <taxon>Embryophyta</taxon>
        <taxon>Tracheophyta</taxon>
        <taxon>Spermatophyta</taxon>
        <taxon>Magnoliopsida</taxon>
        <taxon>eudicotyledons</taxon>
        <taxon>Gunneridae</taxon>
        <taxon>Pentapetalae</taxon>
        <taxon>asterids</taxon>
        <taxon>lamiids</taxon>
        <taxon>Lamiales</taxon>
        <taxon>Lentibulariaceae</taxon>
        <taxon>Utricularia</taxon>
    </lineage>
</organism>
<reference evidence="1" key="1">
    <citation type="submission" date="2017-03" db="EMBL/GenBank/DDBJ databases">
        <title>The mitochondrial genome of the carnivorous plant Utricularia reniformis (Lentibulariaceae): structure, comparative analysis and evolutionary landmarks.</title>
        <authorList>
            <person name="Silva S.R."/>
            <person name="Alvarenga D.O."/>
            <person name="Michael T.P."/>
            <person name="Miranda V.F.O."/>
            <person name="Varani A.M."/>
        </authorList>
    </citation>
    <scope>NUCLEOTIDE SEQUENCE</scope>
</reference>
<protein>
    <submittedName>
        <fullName evidence="1">Uncharacterized protein</fullName>
    </submittedName>
</protein>
<dbReference type="AlphaFoldDB" id="A0A1Y0B4H7"/>
<keyword evidence="1" id="KW-0496">Mitochondrion</keyword>
<dbReference type="EMBL" id="KY774314">
    <property type="protein sequence ID" value="ART32287.1"/>
    <property type="molecule type" value="Genomic_DNA"/>
</dbReference>
<name>A0A1Y0B4H7_9LAMI</name>
<gene>
    <name evidence="1" type="ORF">AEK19_MT2137</name>
</gene>
<proteinExistence type="predicted"/>